<organism evidence="2 3">
    <name type="scientific">Allofournierella massiliensis</name>
    <dbReference type="NCBI Taxonomy" id="1650663"/>
    <lineage>
        <taxon>Bacteria</taxon>
        <taxon>Bacillati</taxon>
        <taxon>Bacillota</taxon>
        <taxon>Clostridia</taxon>
        <taxon>Eubacteriales</taxon>
        <taxon>Oscillospiraceae</taxon>
        <taxon>Allofournierella</taxon>
    </lineage>
</organism>
<accession>A0A4R1QZ55</accession>
<dbReference type="RefSeq" id="WP_058964018.1">
    <property type="nucleotide sequence ID" value="NZ_CABKVM010000016.1"/>
</dbReference>
<dbReference type="STRING" id="1650663.GCA_001486665_01592"/>
<dbReference type="Pfam" id="PF13349">
    <property type="entry name" value="DUF4097"/>
    <property type="match status" value="1"/>
</dbReference>
<evidence type="ECO:0000313" key="2">
    <source>
        <dbReference type="EMBL" id="TCL58261.1"/>
    </source>
</evidence>
<dbReference type="AlphaFoldDB" id="A0A4R1QZ55"/>
<gene>
    <name evidence="2" type="ORF">EDD77_108130</name>
</gene>
<comment type="caution">
    <text evidence="2">The sequence shown here is derived from an EMBL/GenBank/DDBJ whole genome shotgun (WGS) entry which is preliminary data.</text>
</comment>
<dbReference type="OrthoDB" id="1838751at2"/>
<evidence type="ECO:0000259" key="1">
    <source>
        <dbReference type="Pfam" id="PF13349"/>
    </source>
</evidence>
<evidence type="ECO:0000313" key="3">
    <source>
        <dbReference type="Proteomes" id="UP000295184"/>
    </source>
</evidence>
<proteinExistence type="predicted"/>
<dbReference type="Gene3D" id="2.160.20.120">
    <property type="match status" value="1"/>
</dbReference>
<dbReference type="InterPro" id="IPR025164">
    <property type="entry name" value="Toastrack_DUF4097"/>
</dbReference>
<reference evidence="2 3" key="1">
    <citation type="submission" date="2019-03" db="EMBL/GenBank/DDBJ databases">
        <title>Genomic Encyclopedia of Type Strains, Phase IV (KMG-IV): sequencing the most valuable type-strain genomes for metagenomic binning, comparative biology and taxonomic classification.</title>
        <authorList>
            <person name="Goeker M."/>
        </authorList>
    </citation>
    <scope>NUCLEOTIDE SEQUENCE [LARGE SCALE GENOMIC DNA]</scope>
    <source>
        <strain evidence="2 3">DSM 100451</strain>
    </source>
</reference>
<feature type="domain" description="DUF4097" evidence="1">
    <location>
        <begin position="136"/>
        <end position="247"/>
    </location>
</feature>
<protein>
    <submittedName>
        <fullName evidence="2">Putative adhesin</fullName>
    </submittedName>
</protein>
<sequence length="306" mass="33274">MKRLVKYCFMAALGLLIPGILLCVLGTVAGGVWGEAFSRNNVISGSKPIWGWGDRDHDDWDWDDEDDWMWGWSCRAGNSTAAREPSLALSGSDSGQIPRGTGEIRELDFNVQAGHLELTLGDDFALNSDGCDGVLVDSTRENGVWKLKVWSEHNHSQNHGSDDTVEVVLPRDAWYDAVELECSAGAITGEELACGNLEVDVQAGSVQLRRVQADSMDLSADAGSVDVSGTVNDTAKVEVNAGSVTLRTPRPEQYGYALECNMGQVEMFGEVSSSLYKRVVENEELHPFFDLEVNTGKAVVKADDNL</sequence>
<name>A0A4R1QZ55_9FIRM</name>
<dbReference type="Proteomes" id="UP000295184">
    <property type="component" value="Unassembled WGS sequence"/>
</dbReference>
<dbReference type="EMBL" id="SLUM01000008">
    <property type="protein sequence ID" value="TCL58261.1"/>
    <property type="molecule type" value="Genomic_DNA"/>
</dbReference>